<dbReference type="RefSeq" id="WP_097151721.1">
    <property type="nucleotide sequence ID" value="NZ_OBEL01000001.1"/>
</dbReference>
<name>A0A285NA61_9HYPH</name>
<sequence length="62" mass="6632">MSAQAANQATNISTPANEDLLEKQYHTIGIQSVAAAMSCASKKKAAKKKADYLTLSEEIMTD</sequence>
<accession>A0A285NA61</accession>
<dbReference type="EMBL" id="OBEL01000001">
    <property type="protein sequence ID" value="SNZ06362.1"/>
    <property type="molecule type" value="Genomic_DNA"/>
</dbReference>
<protein>
    <submittedName>
        <fullName evidence="1">Uncharacterized protein</fullName>
    </submittedName>
</protein>
<evidence type="ECO:0000313" key="2">
    <source>
        <dbReference type="Proteomes" id="UP000219439"/>
    </source>
</evidence>
<reference evidence="1 2" key="1">
    <citation type="submission" date="2017-09" db="EMBL/GenBank/DDBJ databases">
        <authorList>
            <person name="Ehlers B."/>
            <person name="Leendertz F.H."/>
        </authorList>
    </citation>
    <scope>NUCLEOTIDE SEQUENCE [LARGE SCALE GENOMIC DNA]</scope>
    <source>
        <strain evidence="1 2">DSM 18289</strain>
    </source>
</reference>
<evidence type="ECO:0000313" key="1">
    <source>
        <dbReference type="EMBL" id="SNZ06362.1"/>
    </source>
</evidence>
<dbReference type="AlphaFoldDB" id="A0A285NA61"/>
<gene>
    <name evidence="1" type="ORF">SAMN06265368_0394</name>
</gene>
<organism evidence="1 2">
    <name type="scientific">Cohaesibacter gelatinilyticus</name>
    <dbReference type="NCBI Taxonomy" id="372072"/>
    <lineage>
        <taxon>Bacteria</taxon>
        <taxon>Pseudomonadati</taxon>
        <taxon>Pseudomonadota</taxon>
        <taxon>Alphaproteobacteria</taxon>
        <taxon>Hyphomicrobiales</taxon>
        <taxon>Cohaesibacteraceae</taxon>
    </lineage>
</organism>
<keyword evidence="2" id="KW-1185">Reference proteome</keyword>
<dbReference type="Proteomes" id="UP000219439">
    <property type="component" value="Unassembled WGS sequence"/>
</dbReference>
<proteinExistence type="predicted"/>